<dbReference type="EMBL" id="CP046171">
    <property type="protein sequence ID" value="QIS07027.1"/>
    <property type="molecule type" value="Genomic_DNA"/>
</dbReference>
<evidence type="ECO:0008006" key="4">
    <source>
        <dbReference type="Google" id="ProtNLM"/>
    </source>
</evidence>
<keyword evidence="1" id="KW-0732">Signal</keyword>
<evidence type="ECO:0000313" key="2">
    <source>
        <dbReference type="EMBL" id="QIS07027.1"/>
    </source>
</evidence>
<dbReference type="InterPro" id="IPR046652">
    <property type="entry name" value="DUF6764"/>
</dbReference>
<dbReference type="Pfam" id="PF20550">
    <property type="entry name" value="DUF6764"/>
    <property type="match status" value="1"/>
</dbReference>
<reference evidence="2 3" key="1">
    <citation type="journal article" date="2019" name="ACS Chem. Biol.">
        <title>Identification and Mobilization of a Cryptic Antibiotic Biosynthesis Gene Locus from a Human-Pathogenic Nocardia Isolate.</title>
        <authorList>
            <person name="Herisse M."/>
            <person name="Ishida K."/>
            <person name="Porter J.L."/>
            <person name="Howden B."/>
            <person name="Hertweck C."/>
            <person name="Stinear T.P."/>
            <person name="Pidot S.J."/>
        </authorList>
    </citation>
    <scope>NUCLEOTIDE SEQUENCE [LARGE SCALE GENOMIC DNA]</scope>
    <source>
        <strain evidence="2 3">AUSMDU00024985</strain>
    </source>
</reference>
<dbReference type="AlphaFoldDB" id="A0A6G9Y1S1"/>
<sequence length="178" mass="17396">MKPISVIVCATAAAGVSLMYQGTASATDVQCSSAHGTDITVVDGNTACRAASDLLGEAKSLGIDGIGYANATAGARAVGIGVAGGVGAGEGSGGIPIAVGVGQDAIAFSSIARDEVSTGPWPRVAVSVAFEGSRASVQTAESGVVCLGGGALAWNSSTGDICLSTPLGRWQSRDERLP</sequence>
<organism evidence="2 3">
    <name type="scientific">Nocardia brasiliensis</name>
    <dbReference type="NCBI Taxonomy" id="37326"/>
    <lineage>
        <taxon>Bacteria</taxon>
        <taxon>Bacillati</taxon>
        <taxon>Actinomycetota</taxon>
        <taxon>Actinomycetes</taxon>
        <taxon>Mycobacteriales</taxon>
        <taxon>Nocardiaceae</taxon>
        <taxon>Nocardia</taxon>
    </lineage>
</organism>
<evidence type="ECO:0000313" key="3">
    <source>
        <dbReference type="Proteomes" id="UP000501705"/>
    </source>
</evidence>
<evidence type="ECO:0000256" key="1">
    <source>
        <dbReference type="SAM" id="SignalP"/>
    </source>
</evidence>
<dbReference type="RefSeq" id="WP_167466033.1">
    <property type="nucleotide sequence ID" value="NZ_CP046171.1"/>
</dbReference>
<proteinExistence type="predicted"/>
<feature type="chain" id="PRO_5026284612" description="Protein kinase" evidence="1">
    <location>
        <begin position="27"/>
        <end position="178"/>
    </location>
</feature>
<feature type="signal peptide" evidence="1">
    <location>
        <begin position="1"/>
        <end position="26"/>
    </location>
</feature>
<name>A0A6G9Y1S1_NOCBR</name>
<protein>
    <recommendedName>
        <fullName evidence="4">Protein kinase</fullName>
    </recommendedName>
</protein>
<accession>A0A6G9Y1S1</accession>
<dbReference type="Proteomes" id="UP000501705">
    <property type="component" value="Chromosome"/>
</dbReference>
<gene>
    <name evidence="2" type="ORF">F5X71_36140</name>
</gene>